<comment type="caution">
    <text evidence="6">The sequence shown here is derived from an EMBL/GenBank/DDBJ whole genome shotgun (WGS) entry which is preliminary data.</text>
</comment>
<dbReference type="GO" id="GO:0003700">
    <property type="term" value="F:DNA-binding transcription factor activity"/>
    <property type="evidence" value="ECO:0007669"/>
    <property type="project" value="InterPro"/>
</dbReference>
<proteinExistence type="predicted"/>
<feature type="compositionally biased region" description="Polar residues" evidence="5">
    <location>
        <begin position="312"/>
        <end position="331"/>
    </location>
</feature>
<keyword evidence="4" id="KW-0539">Nucleus</keyword>
<dbReference type="EMBL" id="JAPZBQ010000004">
    <property type="protein sequence ID" value="KAJ5335311.1"/>
    <property type="molecule type" value="Genomic_DNA"/>
</dbReference>
<evidence type="ECO:0000313" key="7">
    <source>
        <dbReference type="Proteomes" id="UP001147695"/>
    </source>
</evidence>
<evidence type="ECO:0000313" key="6">
    <source>
        <dbReference type="EMBL" id="KAJ5335311.1"/>
    </source>
</evidence>
<feature type="non-terminal residue" evidence="6">
    <location>
        <position position="1"/>
    </location>
</feature>
<dbReference type="PANTHER" id="PTHR46910:SF3">
    <property type="entry name" value="HALOTOLERANCE PROTEIN 9-RELATED"/>
    <property type="match status" value="1"/>
</dbReference>
<organism evidence="6 7">
    <name type="scientific">Penicillium brevicompactum</name>
    <dbReference type="NCBI Taxonomy" id="5074"/>
    <lineage>
        <taxon>Eukaryota</taxon>
        <taxon>Fungi</taxon>
        <taxon>Dikarya</taxon>
        <taxon>Ascomycota</taxon>
        <taxon>Pezizomycotina</taxon>
        <taxon>Eurotiomycetes</taxon>
        <taxon>Eurotiomycetidae</taxon>
        <taxon>Eurotiales</taxon>
        <taxon>Aspergillaceae</taxon>
        <taxon>Penicillium</taxon>
    </lineage>
</organism>
<comment type="subcellular location">
    <subcellularLocation>
        <location evidence="1">Nucleus</location>
    </subcellularLocation>
</comment>
<evidence type="ECO:0000256" key="3">
    <source>
        <dbReference type="ARBA" id="ARBA00023125"/>
    </source>
</evidence>
<evidence type="ECO:0000256" key="1">
    <source>
        <dbReference type="ARBA" id="ARBA00004123"/>
    </source>
</evidence>
<keyword evidence="2" id="KW-0479">Metal-binding</keyword>
<evidence type="ECO:0000256" key="2">
    <source>
        <dbReference type="ARBA" id="ARBA00022723"/>
    </source>
</evidence>
<keyword evidence="3" id="KW-0238">DNA-binding</keyword>
<dbReference type="Proteomes" id="UP001147695">
    <property type="component" value="Unassembled WGS sequence"/>
</dbReference>
<sequence length="331" mass="37632">MRHICTLELLQERRYLPDSKKPHQPPTLDLLKSETPRGRCIFTKCMWNIDILFAITWFIDSYRLVSFFLGRPTSLSWEDMEIQAPDDPFLLCLVRLTKIMSRSAKSIYLNTHDSFLSVRHAAAAIRRDLAEFESLMQHNLGVSVDSDPFSQEKGVCQTILTSLYFHTLLLTYRPFIILRAKLSKLLAESCNGNGKRFQGERSRMPAWLNEACDIAITAARDAIHHISRASVINPPVQELRYHGFFIGSSVFVLICDVLQDPSIIRVHQPWIHMGIQCLHLMREGEPIASTLNAIDLALKKLAQRQVYPDMRSGNSPEFSVGMSSKTGDNGT</sequence>
<name>A0A9W9QIB6_PENBR</name>
<reference evidence="6" key="1">
    <citation type="submission" date="2022-12" db="EMBL/GenBank/DDBJ databases">
        <authorList>
            <person name="Petersen C."/>
        </authorList>
    </citation>
    <scope>NUCLEOTIDE SEQUENCE</scope>
    <source>
        <strain evidence="6">IBT 35673</strain>
    </source>
</reference>
<dbReference type="PANTHER" id="PTHR46910">
    <property type="entry name" value="TRANSCRIPTION FACTOR PDR1"/>
    <property type="match status" value="1"/>
</dbReference>
<dbReference type="InterPro" id="IPR050987">
    <property type="entry name" value="AtrR-like"/>
</dbReference>
<dbReference type="GO" id="GO:0005634">
    <property type="term" value="C:nucleus"/>
    <property type="evidence" value="ECO:0007669"/>
    <property type="project" value="UniProtKB-SubCell"/>
</dbReference>
<feature type="region of interest" description="Disordered" evidence="5">
    <location>
        <begin position="309"/>
        <end position="331"/>
    </location>
</feature>
<evidence type="ECO:0000256" key="5">
    <source>
        <dbReference type="SAM" id="MobiDB-lite"/>
    </source>
</evidence>
<dbReference type="AlphaFoldDB" id="A0A9W9QIB6"/>
<dbReference type="GO" id="GO:0046872">
    <property type="term" value="F:metal ion binding"/>
    <property type="evidence" value="ECO:0007669"/>
    <property type="project" value="UniProtKB-KW"/>
</dbReference>
<accession>A0A9W9QIB6</accession>
<protein>
    <submittedName>
        <fullName evidence="6">Uncharacterized protein</fullName>
    </submittedName>
</protein>
<dbReference type="GO" id="GO:0003677">
    <property type="term" value="F:DNA binding"/>
    <property type="evidence" value="ECO:0007669"/>
    <property type="project" value="UniProtKB-KW"/>
</dbReference>
<gene>
    <name evidence="6" type="ORF">N7452_007714</name>
</gene>
<dbReference type="CDD" id="cd12148">
    <property type="entry name" value="fungal_TF_MHR"/>
    <property type="match status" value="1"/>
</dbReference>
<reference evidence="6" key="2">
    <citation type="journal article" date="2023" name="IMA Fungus">
        <title>Comparative genomic study of the Penicillium genus elucidates a diverse pangenome and 15 lateral gene transfer events.</title>
        <authorList>
            <person name="Petersen C."/>
            <person name="Sorensen T."/>
            <person name="Nielsen M.R."/>
            <person name="Sondergaard T.E."/>
            <person name="Sorensen J.L."/>
            <person name="Fitzpatrick D.A."/>
            <person name="Frisvad J.C."/>
            <person name="Nielsen K.L."/>
        </authorList>
    </citation>
    <scope>NUCLEOTIDE SEQUENCE</scope>
    <source>
        <strain evidence="6">IBT 35673</strain>
    </source>
</reference>
<evidence type="ECO:0000256" key="4">
    <source>
        <dbReference type="ARBA" id="ARBA00023242"/>
    </source>
</evidence>